<keyword evidence="2" id="KW-1133">Transmembrane helix</keyword>
<feature type="transmembrane region" description="Helical" evidence="2">
    <location>
        <begin position="478"/>
        <end position="501"/>
    </location>
</feature>
<dbReference type="GO" id="GO:0030514">
    <property type="term" value="P:negative regulation of BMP signaling pathway"/>
    <property type="evidence" value="ECO:0007669"/>
    <property type="project" value="TreeGrafter"/>
</dbReference>
<dbReference type="PANTHER" id="PTHR13428">
    <property type="entry name" value="INNER NUCLEAR MEMBRANE PROTEIN MAN1 LEM DOMAIN CONTAINING PROTEIN"/>
    <property type="match status" value="1"/>
</dbReference>
<feature type="compositionally biased region" description="Polar residues" evidence="1">
    <location>
        <begin position="190"/>
        <end position="220"/>
    </location>
</feature>
<reference evidence="4 5" key="1">
    <citation type="submission" date="2015-04" db="EMBL/GenBank/DDBJ databases">
        <authorList>
            <person name="Syromyatnikov M.Y."/>
            <person name="Popov V.N."/>
        </authorList>
    </citation>
    <scope>NUCLEOTIDE SEQUENCE [LARGE SCALE GENOMIC DNA]</scope>
</reference>
<name>A0A1J1HYH1_9DIPT</name>
<protein>
    <submittedName>
        <fullName evidence="4">CLUMA_CG005937, isoform A</fullName>
    </submittedName>
</protein>
<evidence type="ECO:0000313" key="5">
    <source>
        <dbReference type="Proteomes" id="UP000183832"/>
    </source>
</evidence>
<proteinExistence type="predicted"/>
<gene>
    <name evidence="4" type="ORF">CLUMA_CG005937</name>
</gene>
<dbReference type="InterPro" id="IPR011015">
    <property type="entry name" value="LEM/LEM-like_dom_sf"/>
</dbReference>
<dbReference type="SUPFAM" id="SSF63451">
    <property type="entry name" value="LEM domain"/>
    <property type="match status" value="1"/>
</dbReference>
<dbReference type="Gene3D" id="1.10.720.40">
    <property type="match status" value="1"/>
</dbReference>
<dbReference type="GO" id="GO:0031490">
    <property type="term" value="F:chromatin DNA binding"/>
    <property type="evidence" value="ECO:0007669"/>
    <property type="project" value="TreeGrafter"/>
</dbReference>
<sequence length="721" mass="82083">MLFNLDRIQNIKSLLIMDNLDFLSDDELRLRLIQYGFANLPITQTTRKTLIKKLRNHLSSANSNLQKTSSRITQYSSGEESDSLKEIYEEGKIRKTRMTTSGSPNNGKRLFSFEDRSMPPPSSSLSSQQKPFSSAFSIYNRSGTNYSPSNKKSSVYVSPVIINDSEDDEIDRNKKKSKSQNNSFKGAAARTTNRFSNQVNQSFSDSSFQNINGSNNSDQTSTDDIESTSEYTRRLLKYRGDNLAKQNSSIYKRSSFGSNRSYDKYPSSENSFHRTEFSSKQEKTPLRAALKSVMNRIDAACIPLVLVGFLVVFFLLIIFVYVTKSPDIENVIKPSTTSYALCADPYDFNSISCISEASLEPSLNLLKTLAHELQARVLAQPCSKAEATTLCVGEFWQKLNEKGIAQQYNEIDIIRHTHSIEYLIDINKQWGIQNVNSNGEGMQLEDVVKLRPDHNECFSILNPKLPITCTIYRKLQNFFLIIGCMAVVKLTGVFYEAVAYLEQNESRIYCGIETINGEDFKILRWIDDVNNISGLGVQISQGQQTQQQQQQRGNNLNFPQPDSRSYVTMKKWMGSAFDKSNKIKDPPTNCLKIRQMFNKSEINDPNLQLIIQDTILHKLKDKNCKIYDVQIDSKTCCVYVKCATCADAGIVHGEINGWWLDTGLVVVKFLRQDKYHQRFPDSINSNTILRPSPNIYITQNDSATNEHDDFFDEEIDDEDYE</sequence>
<dbReference type="PROSITE" id="PS50954">
    <property type="entry name" value="LEM"/>
    <property type="match status" value="1"/>
</dbReference>
<dbReference type="FunFam" id="1.10.720.40:FF:000001">
    <property type="entry name" value="LEM domain containing 2, isoform CRA_a"/>
    <property type="match status" value="1"/>
</dbReference>
<keyword evidence="2" id="KW-0812">Transmembrane</keyword>
<feature type="region of interest" description="Disordered" evidence="1">
    <location>
        <begin position="90"/>
        <end position="132"/>
    </location>
</feature>
<dbReference type="SMART" id="SM00540">
    <property type="entry name" value="LEM"/>
    <property type="match status" value="1"/>
</dbReference>
<evidence type="ECO:0000256" key="2">
    <source>
        <dbReference type="SAM" id="Phobius"/>
    </source>
</evidence>
<feature type="compositionally biased region" description="Low complexity" evidence="1">
    <location>
        <begin position="123"/>
        <end position="132"/>
    </location>
</feature>
<feature type="non-terminal residue" evidence="4">
    <location>
        <position position="721"/>
    </location>
</feature>
<evidence type="ECO:0000313" key="4">
    <source>
        <dbReference type="EMBL" id="CRK92380.1"/>
    </source>
</evidence>
<evidence type="ECO:0000256" key="1">
    <source>
        <dbReference type="SAM" id="MobiDB-lite"/>
    </source>
</evidence>
<organism evidence="4 5">
    <name type="scientific">Clunio marinus</name>
    <dbReference type="NCBI Taxonomy" id="568069"/>
    <lineage>
        <taxon>Eukaryota</taxon>
        <taxon>Metazoa</taxon>
        <taxon>Ecdysozoa</taxon>
        <taxon>Arthropoda</taxon>
        <taxon>Hexapoda</taxon>
        <taxon>Insecta</taxon>
        <taxon>Pterygota</taxon>
        <taxon>Neoptera</taxon>
        <taxon>Endopterygota</taxon>
        <taxon>Diptera</taxon>
        <taxon>Nematocera</taxon>
        <taxon>Chironomoidea</taxon>
        <taxon>Chironomidae</taxon>
        <taxon>Clunio</taxon>
    </lineage>
</organism>
<keyword evidence="5" id="KW-1185">Reference proteome</keyword>
<accession>A0A1J1HYH1</accession>
<evidence type="ECO:0000259" key="3">
    <source>
        <dbReference type="PROSITE" id="PS50954"/>
    </source>
</evidence>
<dbReference type="STRING" id="568069.A0A1J1HYH1"/>
<dbReference type="InterPro" id="IPR052277">
    <property type="entry name" value="INM_ESCRT-Associated"/>
</dbReference>
<feature type="region of interest" description="Disordered" evidence="1">
    <location>
        <begin position="167"/>
        <end position="226"/>
    </location>
</feature>
<dbReference type="GO" id="GO:0006998">
    <property type="term" value="P:nuclear envelope organization"/>
    <property type="evidence" value="ECO:0007669"/>
    <property type="project" value="TreeGrafter"/>
</dbReference>
<dbReference type="InterPro" id="IPR012677">
    <property type="entry name" value="Nucleotide-bd_a/b_plait_sf"/>
</dbReference>
<dbReference type="Gene3D" id="3.30.70.330">
    <property type="match status" value="1"/>
</dbReference>
<dbReference type="PANTHER" id="PTHR13428:SF12">
    <property type="entry name" value="INNER NUCLEAR MEMBRANE PROTEIN MAN1"/>
    <property type="match status" value="1"/>
</dbReference>
<dbReference type="AlphaFoldDB" id="A0A1J1HYH1"/>
<dbReference type="Pfam" id="PF03020">
    <property type="entry name" value="LEM"/>
    <property type="match status" value="1"/>
</dbReference>
<dbReference type="OrthoDB" id="118234at2759"/>
<feature type="transmembrane region" description="Helical" evidence="2">
    <location>
        <begin position="302"/>
        <end position="323"/>
    </location>
</feature>
<dbReference type="EMBL" id="CVRI01000026">
    <property type="protein sequence ID" value="CRK92380.1"/>
    <property type="molecule type" value="Genomic_DNA"/>
</dbReference>
<dbReference type="Proteomes" id="UP000183832">
    <property type="component" value="Unassembled WGS sequence"/>
</dbReference>
<dbReference type="InterPro" id="IPR003887">
    <property type="entry name" value="LEM_dom"/>
</dbReference>
<dbReference type="CDD" id="cd12934">
    <property type="entry name" value="LEM"/>
    <property type="match status" value="1"/>
</dbReference>
<keyword evidence="2" id="KW-0472">Membrane</keyword>
<feature type="domain" description="LEM" evidence="3">
    <location>
        <begin position="17"/>
        <end position="61"/>
    </location>
</feature>